<comment type="caution">
    <text evidence="2">The sequence shown here is derived from an EMBL/GenBank/DDBJ whole genome shotgun (WGS) entry which is preliminary data.</text>
</comment>
<protein>
    <submittedName>
        <fullName evidence="2">Uncharacterized protein</fullName>
    </submittedName>
</protein>
<sequence length="76" mass="8467">MTEFLISLYAMVAMFVLFTMQRNQREQRPDPQMVTLVGWGLFSLSSTLAILFGAVALAFLLGLHMPVPAGFDTPIF</sequence>
<proteinExistence type="predicted"/>
<dbReference type="Proteomes" id="UP000306147">
    <property type="component" value="Unassembled WGS sequence"/>
</dbReference>
<dbReference type="AlphaFoldDB" id="A0A4S1XK15"/>
<feature type="transmembrane region" description="Helical" evidence="1">
    <location>
        <begin position="36"/>
        <end position="61"/>
    </location>
</feature>
<reference evidence="2 3" key="1">
    <citation type="submission" date="2019-04" db="EMBL/GenBank/DDBJ databases">
        <title>Sphingomonas psychrotolerans sp. nov., isolated from soil in the Tianshan Mountains, Xinjiang, China.</title>
        <authorList>
            <person name="Luo Y."/>
            <person name="Sheng H."/>
        </authorList>
    </citation>
    <scope>NUCLEOTIDE SEQUENCE [LARGE SCALE GENOMIC DNA]</scope>
    <source>
        <strain evidence="2 3">ZFGT-11</strain>
    </source>
</reference>
<gene>
    <name evidence="2" type="ORF">E5A73_03480</name>
</gene>
<keyword evidence="1" id="KW-0472">Membrane</keyword>
<keyword evidence="3" id="KW-1185">Reference proteome</keyword>
<dbReference type="RefSeq" id="WP_135962369.1">
    <property type="nucleotide sequence ID" value="NZ_SRXT01000001.1"/>
</dbReference>
<name>A0A4S1XK15_9SPHN</name>
<accession>A0A4S1XK15</accession>
<organism evidence="2 3">
    <name type="scientific">Sphingomonas gei</name>
    <dbReference type="NCBI Taxonomy" id="1395960"/>
    <lineage>
        <taxon>Bacteria</taxon>
        <taxon>Pseudomonadati</taxon>
        <taxon>Pseudomonadota</taxon>
        <taxon>Alphaproteobacteria</taxon>
        <taxon>Sphingomonadales</taxon>
        <taxon>Sphingomonadaceae</taxon>
        <taxon>Sphingomonas</taxon>
    </lineage>
</organism>
<dbReference type="OrthoDB" id="7585218at2"/>
<dbReference type="EMBL" id="SRXT01000001">
    <property type="protein sequence ID" value="TGX56170.1"/>
    <property type="molecule type" value="Genomic_DNA"/>
</dbReference>
<keyword evidence="1" id="KW-0812">Transmembrane</keyword>
<feature type="transmembrane region" description="Helical" evidence="1">
    <location>
        <begin position="6"/>
        <end position="24"/>
    </location>
</feature>
<evidence type="ECO:0000256" key="1">
    <source>
        <dbReference type="SAM" id="Phobius"/>
    </source>
</evidence>
<keyword evidence="1" id="KW-1133">Transmembrane helix</keyword>
<evidence type="ECO:0000313" key="3">
    <source>
        <dbReference type="Proteomes" id="UP000306147"/>
    </source>
</evidence>
<evidence type="ECO:0000313" key="2">
    <source>
        <dbReference type="EMBL" id="TGX56170.1"/>
    </source>
</evidence>